<reference evidence="1" key="1">
    <citation type="submission" date="2021-06" db="EMBL/GenBank/DDBJ databases">
        <title>Parelaphostrongylus tenuis whole genome reference sequence.</title>
        <authorList>
            <person name="Garwood T.J."/>
            <person name="Larsen P.A."/>
            <person name="Fountain-Jones N.M."/>
            <person name="Garbe J.R."/>
            <person name="Macchietto M.G."/>
            <person name="Kania S.A."/>
            <person name="Gerhold R.W."/>
            <person name="Richards J.E."/>
            <person name="Wolf T.M."/>
        </authorList>
    </citation>
    <scope>NUCLEOTIDE SEQUENCE</scope>
    <source>
        <strain evidence="1">MNPRO001-30</strain>
        <tissue evidence="1">Meninges</tissue>
    </source>
</reference>
<keyword evidence="2" id="KW-1185">Reference proteome</keyword>
<evidence type="ECO:0000313" key="1">
    <source>
        <dbReference type="EMBL" id="KAJ1351097.1"/>
    </source>
</evidence>
<organism evidence="1 2">
    <name type="scientific">Parelaphostrongylus tenuis</name>
    <name type="common">Meningeal worm</name>
    <dbReference type="NCBI Taxonomy" id="148309"/>
    <lineage>
        <taxon>Eukaryota</taxon>
        <taxon>Metazoa</taxon>
        <taxon>Ecdysozoa</taxon>
        <taxon>Nematoda</taxon>
        <taxon>Chromadorea</taxon>
        <taxon>Rhabditida</taxon>
        <taxon>Rhabditina</taxon>
        <taxon>Rhabditomorpha</taxon>
        <taxon>Strongyloidea</taxon>
        <taxon>Metastrongylidae</taxon>
        <taxon>Parelaphostrongylus</taxon>
    </lineage>
</organism>
<evidence type="ECO:0000313" key="2">
    <source>
        <dbReference type="Proteomes" id="UP001196413"/>
    </source>
</evidence>
<name>A0AAD5MLK4_PARTN</name>
<accession>A0AAD5MLK4</accession>
<proteinExistence type="predicted"/>
<protein>
    <submittedName>
        <fullName evidence="1">Uncharacterized protein</fullName>
    </submittedName>
</protein>
<gene>
    <name evidence="1" type="ORF">KIN20_007048</name>
</gene>
<dbReference type="AlphaFoldDB" id="A0AAD5MLK4"/>
<dbReference type="Proteomes" id="UP001196413">
    <property type="component" value="Unassembled WGS sequence"/>
</dbReference>
<dbReference type="EMBL" id="JAHQIW010001006">
    <property type="protein sequence ID" value="KAJ1351097.1"/>
    <property type="molecule type" value="Genomic_DNA"/>
</dbReference>
<comment type="caution">
    <text evidence="1">The sequence shown here is derived from an EMBL/GenBank/DDBJ whole genome shotgun (WGS) entry which is preliminary data.</text>
</comment>
<sequence length="97" mass="10555">MAASQRDAKSSNTSFTETIFKLPVSLVAYTRTGSIRIEVPDTARSKAAAKTILDRLVMQTINYDPLECKGATAVKDAKTMSKYPTLSNSPGNYTYNA</sequence>